<dbReference type="OrthoDB" id="4545496at2"/>
<reference evidence="1 2" key="1">
    <citation type="submission" date="2019-11" db="EMBL/GenBank/DDBJ databases">
        <authorList>
            <person name="Holert J."/>
        </authorList>
    </citation>
    <scope>NUCLEOTIDE SEQUENCE [LARGE SCALE GENOMIC DNA]</scope>
    <source>
        <strain evidence="1">BC8_1</strain>
    </source>
</reference>
<dbReference type="EMBL" id="CACSIP010000031">
    <property type="protein sequence ID" value="CAA0127723.1"/>
    <property type="molecule type" value="Genomic_DNA"/>
</dbReference>
<name>A0A5S9R2M3_MYCVN</name>
<sequence>MRTAVVRVDVDPSALLTPAQLRDGMTALVESAAELGIQVVDADLASMPASRRQVEVLVAGEDPDHLKDTAVGLCVEAFGRFGAQPSAGVLTYVSRGTDDDAHGVLAGLGLRGEIERVPTDDGWDIVKVTLLKSDLLRVPESRVHTALEASLNCEVQIIGV</sequence>
<evidence type="ECO:0000313" key="1">
    <source>
        <dbReference type="EMBL" id="CAA0127723.1"/>
    </source>
</evidence>
<dbReference type="Proteomes" id="UP000430146">
    <property type="component" value="Unassembled WGS sequence"/>
</dbReference>
<evidence type="ECO:0000313" key="2">
    <source>
        <dbReference type="Proteomes" id="UP000430146"/>
    </source>
</evidence>
<dbReference type="RefSeq" id="WP_159232983.1">
    <property type="nucleotide sequence ID" value="NZ_CACSIP010000031.1"/>
</dbReference>
<proteinExistence type="predicted"/>
<protein>
    <submittedName>
        <fullName evidence="1">Uncharacterized protein</fullName>
    </submittedName>
</protein>
<accession>A0A5S9R2M3</accession>
<organism evidence="1 2">
    <name type="scientific">Mycolicibacterium vanbaalenii</name>
    <name type="common">Mycobacterium vanbaalenii</name>
    <dbReference type="NCBI Taxonomy" id="110539"/>
    <lineage>
        <taxon>Bacteria</taxon>
        <taxon>Bacillati</taxon>
        <taxon>Actinomycetota</taxon>
        <taxon>Actinomycetes</taxon>
        <taxon>Mycobacteriales</taxon>
        <taxon>Mycobacteriaceae</taxon>
        <taxon>Mycolicibacterium</taxon>
    </lineage>
</organism>
<keyword evidence="2" id="KW-1185">Reference proteome</keyword>
<dbReference type="AlphaFoldDB" id="A0A5S9R2M3"/>
<gene>
    <name evidence="1" type="ORF">AELLOGFF_05275</name>
</gene>